<dbReference type="OrthoDB" id="10251412at2759"/>
<dbReference type="Proteomes" id="UP000237000">
    <property type="component" value="Unassembled WGS sequence"/>
</dbReference>
<evidence type="ECO:0000256" key="3">
    <source>
        <dbReference type="ARBA" id="ARBA00022801"/>
    </source>
</evidence>
<evidence type="ECO:0000256" key="6">
    <source>
        <dbReference type="SAM" id="Phobius"/>
    </source>
</evidence>
<dbReference type="Pfam" id="PF00004">
    <property type="entry name" value="AAA"/>
    <property type="match status" value="1"/>
</dbReference>
<reference evidence="9" key="1">
    <citation type="submission" date="2016-06" db="EMBL/GenBank/DDBJ databases">
        <title>Parallel loss of symbiosis genes in relatives of nitrogen-fixing non-legume Parasponia.</title>
        <authorList>
            <person name="Van Velzen R."/>
            <person name="Holmer R."/>
            <person name="Bu F."/>
            <person name="Rutten L."/>
            <person name="Van Zeijl A."/>
            <person name="Liu W."/>
            <person name="Santuari L."/>
            <person name="Cao Q."/>
            <person name="Sharma T."/>
            <person name="Shen D."/>
            <person name="Roswanjaya Y."/>
            <person name="Wardhani T."/>
            <person name="Kalhor M.S."/>
            <person name="Jansen J."/>
            <person name="Van den Hoogen J."/>
            <person name="Gungor B."/>
            <person name="Hartog M."/>
            <person name="Hontelez J."/>
            <person name="Verver J."/>
            <person name="Yang W.-C."/>
            <person name="Schijlen E."/>
            <person name="Repin R."/>
            <person name="Schilthuizen M."/>
            <person name="Schranz E."/>
            <person name="Heidstra R."/>
            <person name="Miyata K."/>
            <person name="Fedorova E."/>
            <person name="Kohlen W."/>
            <person name="Bisseling T."/>
            <person name="Smit S."/>
            <person name="Geurts R."/>
        </authorList>
    </citation>
    <scope>NUCLEOTIDE SEQUENCE [LARGE SCALE GENOMIC DNA]</scope>
    <source>
        <strain evidence="9">cv. RG33-2</strain>
    </source>
</reference>
<dbReference type="InParanoid" id="A0A2P5FP72"/>
<dbReference type="InterPro" id="IPR027417">
    <property type="entry name" value="P-loop_NTPase"/>
</dbReference>
<accession>A0A2P5FP72</accession>
<dbReference type="Gene3D" id="3.40.50.300">
    <property type="entry name" value="P-loop containing nucleotide triphosphate hydrolases"/>
    <property type="match status" value="1"/>
</dbReference>
<evidence type="ECO:0000256" key="4">
    <source>
        <dbReference type="ARBA" id="ARBA00022842"/>
    </source>
</evidence>
<dbReference type="InterPro" id="IPR003593">
    <property type="entry name" value="AAA+_ATPase"/>
</dbReference>
<keyword evidence="6" id="KW-1133">Transmembrane helix</keyword>
<evidence type="ECO:0000313" key="9">
    <source>
        <dbReference type="Proteomes" id="UP000237000"/>
    </source>
</evidence>
<dbReference type="SUPFAM" id="SSF52540">
    <property type="entry name" value="P-loop containing nucleoside triphosphate hydrolases"/>
    <property type="match status" value="1"/>
</dbReference>
<proteinExistence type="inferred from homology"/>
<dbReference type="GO" id="GO:0016887">
    <property type="term" value="F:ATP hydrolysis activity"/>
    <property type="evidence" value="ECO:0007669"/>
    <property type="project" value="InterPro"/>
</dbReference>
<name>A0A2P5FP72_TREOI</name>
<feature type="domain" description="AAA+ ATPase" evidence="7">
    <location>
        <begin position="245"/>
        <end position="379"/>
    </location>
</feature>
<dbReference type="STRING" id="63057.A0A2P5FP72"/>
<organism evidence="8 9">
    <name type="scientific">Trema orientale</name>
    <name type="common">Charcoal tree</name>
    <name type="synonym">Celtis orientalis</name>
    <dbReference type="NCBI Taxonomy" id="63057"/>
    <lineage>
        <taxon>Eukaryota</taxon>
        <taxon>Viridiplantae</taxon>
        <taxon>Streptophyta</taxon>
        <taxon>Embryophyta</taxon>
        <taxon>Tracheophyta</taxon>
        <taxon>Spermatophyta</taxon>
        <taxon>Magnoliopsida</taxon>
        <taxon>eudicotyledons</taxon>
        <taxon>Gunneridae</taxon>
        <taxon>Pentapetalae</taxon>
        <taxon>rosids</taxon>
        <taxon>fabids</taxon>
        <taxon>Rosales</taxon>
        <taxon>Cannabaceae</taxon>
        <taxon>Trema</taxon>
    </lineage>
</organism>
<evidence type="ECO:0000256" key="2">
    <source>
        <dbReference type="ARBA" id="ARBA00007448"/>
    </source>
</evidence>
<evidence type="ECO:0000256" key="5">
    <source>
        <dbReference type="ARBA" id="ARBA00049360"/>
    </source>
</evidence>
<keyword evidence="4" id="KW-0460">Magnesium</keyword>
<sequence length="380" mass="43442">MFSTKEMPSLSSLFSAFASITASIIFLQSMLHQILPKQLRDYLIILFQDLFKAHTPTLTLVFHKGNEFGGRNQIYEAASVYLDTLCRGTETKRLNVCKNPKEKGLVFRLENGEKVIDLYHGIELQWRFLCSKPEKTSLRDSSEKRYYELSFHNKHEDKVSNSYIPFVLDKAKAISDEKRVLKMHTLNNSYNSPSSNAVNWQSVNLEHPATFETVAMDLKKKTHIINDLDRFVKRKEFYKKVGRAWKRGYLLYGPPGTGKSSLVAAMANHLKFDIYDLQLANVSRDSDLRRLLLATANRSILVIEDIDCSVDLPDRLHGEVKKYDHQNDKNIIAGTSVSSPYSICSLLRWILSPNLFVIIANSVSSQIKSEAELHMSPLDF</sequence>
<comment type="caution">
    <text evidence="8">The sequence shown here is derived from an EMBL/GenBank/DDBJ whole genome shotgun (WGS) entry which is preliminary data.</text>
</comment>
<keyword evidence="6" id="KW-0812">Transmembrane</keyword>
<dbReference type="Pfam" id="PF14363">
    <property type="entry name" value="AAA_assoc"/>
    <property type="match status" value="1"/>
</dbReference>
<comment type="cofactor">
    <cofactor evidence="1">
        <name>Mg(2+)</name>
        <dbReference type="ChEBI" id="CHEBI:18420"/>
    </cofactor>
</comment>
<comment type="similarity">
    <text evidence="2">Belongs to the AAA ATPase family. BCS1 subfamily.</text>
</comment>
<gene>
    <name evidence="8" type="ORF">TorRG33x02_047620</name>
</gene>
<dbReference type="GO" id="GO:0006950">
    <property type="term" value="P:response to stress"/>
    <property type="evidence" value="ECO:0007669"/>
    <property type="project" value="UniProtKB-ARBA"/>
</dbReference>
<comment type="catalytic activity">
    <reaction evidence="5">
        <text>ATP + H2O = ADP + phosphate + H(+)</text>
        <dbReference type="Rhea" id="RHEA:13065"/>
        <dbReference type="ChEBI" id="CHEBI:15377"/>
        <dbReference type="ChEBI" id="CHEBI:15378"/>
        <dbReference type="ChEBI" id="CHEBI:30616"/>
        <dbReference type="ChEBI" id="CHEBI:43474"/>
        <dbReference type="ChEBI" id="CHEBI:456216"/>
    </reaction>
</comment>
<keyword evidence="9" id="KW-1185">Reference proteome</keyword>
<dbReference type="InterPro" id="IPR025753">
    <property type="entry name" value="AAA_N_dom"/>
</dbReference>
<keyword evidence="3" id="KW-0378">Hydrolase</keyword>
<dbReference type="EMBL" id="JXTC01000018">
    <property type="protein sequence ID" value="PON99595.1"/>
    <property type="molecule type" value="Genomic_DNA"/>
</dbReference>
<dbReference type="GO" id="GO:0005524">
    <property type="term" value="F:ATP binding"/>
    <property type="evidence" value="ECO:0007669"/>
    <property type="project" value="InterPro"/>
</dbReference>
<evidence type="ECO:0000259" key="7">
    <source>
        <dbReference type="SMART" id="SM00382"/>
    </source>
</evidence>
<feature type="transmembrane region" description="Helical" evidence="6">
    <location>
        <begin position="12"/>
        <end position="31"/>
    </location>
</feature>
<protein>
    <submittedName>
        <fullName evidence="8">AAA-type ATPase</fullName>
    </submittedName>
</protein>
<evidence type="ECO:0000256" key="1">
    <source>
        <dbReference type="ARBA" id="ARBA00001946"/>
    </source>
</evidence>
<evidence type="ECO:0000313" key="8">
    <source>
        <dbReference type="EMBL" id="PON99595.1"/>
    </source>
</evidence>
<dbReference type="SMART" id="SM00382">
    <property type="entry name" value="AAA"/>
    <property type="match status" value="1"/>
</dbReference>
<keyword evidence="6" id="KW-0472">Membrane</keyword>
<dbReference type="InterPro" id="IPR050747">
    <property type="entry name" value="Mitochondrial_chaperone_BCS1"/>
</dbReference>
<dbReference type="InterPro" id="IPR003959">
    <property type="entry name" value="ATPase_AAA_core"/>
</dbReference>
<dbReference type="AlphaFoldDB" id="A0A2P5FP72"/>
<dbReference type="PANTHER" id="PTHR23070">
    <property type="entry name" value="BCS1 AAA-TYPE ATPASE"/>
    <property type="match status" value="1"/>
</dbReference>